<feature type="transmembrane region" description="Helical" evidence="11">
    <location>
        <begin position="4198"/>
        <end position="4224"/>
    </location>
</feature>
<dbReference type="SMART" id="SM00826">
    <property type="entry name" value="PKS_DH"/>
    <property type="match status" value="1"/>
</dbReference>
<dbReference type="Proteomes" id="UP001152797">
    <property type="component" value="Unassembled WGS sequence"/>
</dbReference>
<dbReference type="Pfam" id="PF02687">
    <property type="entry name" value="FtsX"/>
    <property type="match status" value="1"/>
</dbReference>
<evidence type="ECO:0000256" key="1">
    <source>
        <dbReference type="ARBA" id="ARBA00004651"/>
    </source>
</evidence>
<dbReference type="InterPro" id="IPR014043">
    <property type="entry name" value="Acyl_transferase_dom"/>
</dbReference>
<evidence type="ECO:0000256" key="4">
    <source>
        <dbReference type="ARBA" id="ARBA00022553"/>
    </source>
</evidence>
<evidence type="ECO:0000256" key="3">
    <source>
        <dbReference type="ARBA" id="ARBA00022475"/>
    </source>
</evidence>
<feature type="domain" description="Carrier" evidence="12">
    <location>
        <begin position="3591"/>
        <end position="3670"/>
    </location>
</feature>
<dbReference type="Gene3D" id="3.30.70.250">
    <property type="entry name" value="Malonyl-CoA ACP transacylase, ACP-binding"/>
    <property type="match status" value="1"/>
</dbReference>
<feature type="compositionally biased region" description="Pro residues" evidence="10">
    <location>
        <begin position="2948"/>
        <end position="2958"/>
    </location>
</feature>
<dbReference type="InterPro" id="IPR020841">
    <property type="entry name" value="PKS_Beta-ketoAc_synthase_dom"/>
</dbReference>
<dbReference type="Gene3D" id="3.10.129.110">
    <property type="entry name" value="Polyketide synthase dehydratase"/>
    <property type="match status" value="1"/>
</dbReference>
<dbReference type="InterPro" id="IPR009081">
    <property type="entry name" value="PP-bd_ACP"/>
</dbReference>
<feature type="region of interest" description="Disordered" evidence="10">
    <location>
        <begin position="3010"/>
        <end position="3041"/>
    </location>
</feature>
<dbReference type="InterPro" id="IPR029058">
    <property type="entry name" value="AB_hydrolase_fold"/>
</dbReference>
<proteinExistence type="predicted"/>
<sequence length="4326" mass="469401">MLDFEYCDDPTLAVENTRRLEQFTTTEFGIKVGLSGADIVAPLLADFPSRLKTVLIAGNALEALKNTAKKLRKLDPEIKILVEATSRKEIEAAAKFKADGIVLKGHEAGGRVGDNTSFILLQQWQRWMQANADKDIPAWVQGGIGTHTATACAAAGVQGVVLDTQLLLTRESPLDDTQRQALEASDGSESLCIGGDLGKPYRVLHRPGAPLPDLLQKALLELHSIESEEEQQSRWETIVRERIAEHATSPLALVGQDAALAKSLADRFVTVGGVIEGIIENVETGLQAARETKPLAEGAPLAESHRTKYPILQGPMTRVSDTAPFAKAVADAGGLPFLALALMRGGEVRRLLAETNKLLGDQSWGVGILGFLPPEIRKEQIDEILQVKPPFAIIAGGRPDQAAEFEEQGIPTYLHVPSPGLLRMFLRDGARRFIFEGRECGGHVGPRGSFLLWESMCDVLLEHLGPNGRGQDLHLVFAGGIHDASSAAMVAAMAAPLAKRGARIGALMGTAYLYTQEAVDKGAIVPQFQESAITCDDTVLLETAPGHAVRCIRTPYFKAFQVEKNRLQAEGKSHDEIVRSLEWMNIGRLRIASKGLDRVSQKGGPSKLTEISQAEQLERGMYMIGQVSTLRSGRTTMTELHEDVSSGSVRLLEKAFVVNKPKVIEQKPCDVAIIGMDCVYPGADDVASYWTNILDGVDAVVEIPATHWDWEEFYDKDPRARDKIISKWGGFLGDLPFNPLRYGITPASMRCIEPLQLLLLESVRRALDSAGYTNRPFNRERAAAILGIGGGGSPMATMYGFRTCLPMFKTMVDLPDQLNEAIERGKDMLPEWTEDSFPGFLFNVAVGRVANRFNFGGTNMAIDAACASSLAAVSACVRELESGTADFAVAMGADTVSTPFAYMAFSKTHALSARGRCSPFDAAADGIVLSEGIGVVVLKRLADAERDGDKIYGIIKGVGSSSDGKEKGLTAPNASGQLRALRRAYAQAGVSPRTVELIEAHGTGTVVGDRTEAESLAAVMAESGAELQSCALGSVKSMIGHSKCAAGIAGLIKTTQAVHRKVLPPMLVNEPNPKVGFDKTPLYLNTEARPWVHRDGEPRRAGVSAFGFGGTNFHVVLEEYCGDYLGDDASFRDDWPAELVVFRRKSREALGEALRKCHQSLSRGAKPKLRDLAAAAWRASGSDASQPTVAMVVNSLDDLKDKLPAVMKAVRGEEATWQDPRGLYFAESPTEGAAKIAMLFPGQGSQYTNMLSQVAMAFPEVRHGLDHATEVLKEKLERPLGQFISPASSFSDEHAKTLEAALARTDVAQPSLGAVDLAQYRLLQSLGVKADCFAGHSYGEYVALCAAGTISDDDLIRLSYQRGHFIREATQESTGTMAAVEADAKKVSAALGSKSKVTIANLNSPRQTVIAGEVKAIEAAVATLEKAGLKTRRIPVSCAFHSPHVAPAADALAKELRSATFNAPQATVYANTTAEPHSDNPAEIVEQMAKHLTSPVRFQEQVEAMYDEGVRAFIEVGPQGVLTGLVKQILGDRPHTAVPTDLKGRDGLVQLQQVLAHLLVVGAAPNLDRLYQGRCNTSFALSDIDRETGKVELPPNTWLVNGVRARLATEPEPWILGQRKMENQNVPPAATSGSTSNTSPSPSPTTPAPAAPQRTQQVGPPVGTNGTAKPMAPFEHHAEGDEAAQVVMGFQNLMARFLDTQKSIMLSYLQGTDGEAADFIDHMPQTTNGVHAYESPAPAPRPMSAPSTNGVTAHPEVAAEQPSVEEPVEEEVEATVEESDFPEMSLEQISADLMELVSKRTGYPKDMLDLDLDLEADLGIDSIKRVEILGTLAESLGGTEEDLESKLEIEKLTSIRTLRGILDYMEDVLFGDNEDPAPTPAASTPIEKTNGKAESHVEGQLDVQRALIRLVEAPLQGRGMPALLSGCILLTDDGRGVANEMADRLADFGQQTALLRFSTKAKKAEDGIFYADLTDEKAVARVLEEIRTEIAPISGLLHLMPLAPAVDGEAWSARARRDLKSFYQLSRSLEEDLTTAGKQGGAFCLSTTALGGGLAFDDQAPADFNPGQGGILGFTKCLSMEWDEVLVRTIDFDRQRPVGEIVDQLISEMGEQDGPNEVGYLEGSRITWEPYGAPVDADTTPAFELDEDSTVLITGGARGITATVALEIARRYQPNIIMVGRTEAPADEESSETAGLTKASEIKGALIKKRQDADLDVSPADIEAEYQRIMRAREVRGNLESIKATGARLQYHSVDVRDEKAFGKLIDDVAKEFGGIDGVIHGAGVIEDKLVRDKTSESFDRVFDTKIESSLILSRHLDPKTLKFCVFFASVASRFGNKGQSDYAAANEVLGKLAADLNRRWAARVVAIDWGPWSGTGMVADLERHLTARGLKLISPETGPMFVIEELLYGGDNDFEVIIAGGAERLAKPQPTTLAAMYTEMSTHPNDRTRASAAKSSQKSLPSWEAETVIVGAENRQALVERLTELQAIITGEPPVRLVDIAATLNTQLHEQTCRIALVAATVDELSTRIERALTRLSAEECPFINDAAGIYYFSKPLYQSGSVAFLYPGEGAQYLSMLGDLCPHFPEVEAAFVFADQSFANHDPDAMPISEFVHFAKDADPEEVAAAQAELGRLDSTMVSVLFADWAISRVLENLGIQPDVIAGHSAGELAALGSANSIEVENQAVNVVGMMQALRNPDVAADRKYELLAIGASREVVGAAMERAMAKIANGAELHLAMDNCPHQTVLVATPEAMTSVVEELTAAKVMHEKLPFDRPYHTYLFEPYLEELAARFAEVPFYSPSVPVYSCTTASLFPNNPDEIRDLALSHWASPVRFTDMVRQMHADGVRIFVEAGPRGNLSSFTTDILRGEEFMAVASNVQRRSGIVQLNHMVAQLAAHHVPMQLDYLYERRDHKRFTWPAGVVEDPKPTPPATPKPAASVAAAPKPQRPATPPTHPVPSTAETQNHHSAPPTNPVSGGSATGSVMNRYLSVMDQFLADQEAVTKAYLQQRHTGRRRPVRRGRGAAGRVAKPAPSPGPLIGEIVSHTPSKSLVMRRRLDLQEDIYAGEHTVGGRDVSKVDPTHHGLPVMPMTFNLEMMAEVGSLLVPGFVPAAICDVQLQRWLAFDADVGLIQVSATVLDEPASASEVPGSKLIRVEVRDLGSAYSPDENGFAASAGTVVMSPHYPAAPKIKTAPLENEHPVRPTLDQVYQSLFHGPLFQGVTSLDACGDAGINATIRVLPRKGLLRSNDDPKFIFDPVFIDVSMHPTVGWHLEQPDQSGRILLPYEMKRIEFFGPCPEVGAEYTNRSRVAHASSRQFHQDGEIIDSNGQVWCRLNGVKSWRFYLPFGEVNFHGPKDEYFLTKDWPQAMPGSTEPIPTDEEPTAFGGMNAPKDTDTWCVRFTPTPDLMQAALQTAAAQVTLSRRERQVHREMKASDVERSRWLFGRVAAKDASRILWWLRHGDRLFPADIEIDRDDLGRLRATPAGMERTADFPRVSFAATNSFMVAAASVGSPVGVAIASLDDDEEPLDETILAAVEGASDPDGDLAARLTAARNAIVEALGNQIVRDPRQVDVLRWDDDGELTMTTQADVLQDLEEILRNFQGREYSGEITADTSFFGDLGLASIDAVVLGETLQEKYNLSFPFHEFLAELRQQGAEDLTLGFHYQQTGNGPDVVLLHGFTSNLAMWMFSPLIPALSNEFRVTSYDLRGHGMSDAPPTGYTSAAMAEDFAQLHDALDLGPAYLVGHSFGGVVGMHAALLYPEKVAGVILSDSYFPGLADLEPNMEQAEVWHPLVAAFRKAGEELGDTVDFQRLFDIVARLTKEQLKTIEAEMGTESTRWFSQMPQLAKTSAAKESFEVAGLDAAALQQVQQPVVALYDQYSPFQATFEFLTNHLPNAEGDIVPEARHLALLENPEGGSPHDQTNLNRRLRVAPMWFITFILINLRYRLARTLLTAGGIAVAIGTAVVLLGVSHDFEQSAHDSLSNGGVEILVVQEGVLDQLSSDLDATLADRIRKIPGVDGVSPGLLEIIDYKKIGEDPADSNVISILVQGWEPDTFLFDEMEFLEGDHYTSDDKKVVLLGKTLAQNIDKGVGDTVVIQREEFVVVGVYQSYNVFENGAMTVPLKQLQHAMFREDSATGFSVRLDHAAMGDTITSEQICQQINDLRDDEGRSYGVMATPTEEYISNSVYLKTAHAMAWLTSLIAVAIGSFGMLNTMLMSVIERIKEISILRAIGWRRGRIVRMIMSECFFISLVGAILGSVVAIVFTKWLATLPAVSGFVRGNIAWDVLQIGLALALGVALIGGAYPAYQASRLQPSEGLTHE</sequence>
<dbReference type="InterPro" id="IPR013785">
    <property type="entry name" value="Aldolase_TIM"/>
</dbReference>
<dbReference type="SMART" id="SM00827">
    <property type="entry name" value="PKS_AT"/>
    <property type="match status" value="2"/>
</dbReference>
<feature type="region of interest" description="Disordered" evidence="10">
    <location>
        <begin position="1873"/>
        <end position="1892"/>
    </location>
</feature>
<dbReference type="InterPro" id="IPR001227">
    <property type="entry name" value="Ac_transferase_dom_sf"/>
</dbReference>
<feature type="compositionally biased region" description="Basic residues" evidence="10">
    <location>
        <begin position="3013"/>
        <end position="3024"/>
    </location>
</feature>
<dbReference type="EMBL" id="CAMXCT030000001">
    <property type="protein sequence ID" value="CAL4759175.1"/>
    <property type="molecule type" value="Genomic_DNA"/>
</dbReference>
<feature type="active site" description="Proton donor; for dehydratase activity" evidence="9">
    <location>
        <position position="3263"/>
    </location>
</feature>
<dbReference type="Gene3D" id="3.20.20.70">
    <property type="entry name" value="Aldolase class I"/>
    <property type="match status" value="2"/>
</dbReference>
<dbReference type="PRINTS" id="PR00111">
    <property type="entry name" value="ABHYDROLASE"/>
</dbReference>
<dbReference type="SUPFAM" id="SSF51735">
    <property type="entry name" value="NAD(P)-binding Rossmann-fold domains"/>
    <property type="match status" value="2"/>
</dbReference>
<keyword evidence="2" id="KW-0596">Phosphopantetheine</keyword>
<feature type="region of interest" description="Disordered" evidence="10">
    <location>
        <begin position="2921"/>
        <end position="2983"/>
    </location>
</feature>
<accession>A0A9P1BE96</accession>
<dbReference type="EMBL" id="CAMXCT020000001">
    <property type="protein sequence ID" value="CAL1125238.1"/>
    <property type="molecule type" value="Genomic_DNA"/>
</dbReference>
<comment type="subcellular location">
    <subcellularLocation>
        <location evidence="1">Cell membrane</location>
        <topology evidence="1">Multi-pass membrane protein</topology>
    </subcellularLocation>
</comment>
<dbReference type="Pfam" id="PF16197">
    <property type="entry name" value="KAsynt_C_assoc"/>
    <property type="match status" value="1"/>
</dbReference>
<feature type="compositionally biased region" description="Low complexity" evidence="10">
    <location>
        <begin position="1627"/>
        <end position="1640"/>
    </location>
</feature>
<organism evidence="15">
    <name type="scientific">Cladocopium goreaui</name>
    <dbReference type="NCBI Taxonomy" id="2562237"/>
    <lineage>
        <taxon>Eukaryota</taxon>
        <taxon>Sar</taxon>
        <taxon>Alveolata</taxon>
        <taxon>Dinophyceae</taxon>
        <taxon>Suessiales</taxon>
        <taxon>Symbiodiniaceae</taxon>
        <taxon>Cladocopium</taxon>
    </lineage>
</organism>
<dbReference type="GO" id="GO:0006633">
    <property type="term" value="P:fatty acid biosynthetic process"/>
    <property type="evidence" value="ECO:0007669"/>
    <property type="project" value="InterPro"/>
</dbReference>
<dbReference type="InterPro" id="IPR014030">
    <property type="entry name" value="Ketoacyl_synth_N"/>
</dbReference>
<dbReference type="Pfam" id="PF08659">
    <property type="entry name" value="KR"/>
    <property type="match status" value="1"/>
</dbReference>
<feature type="region of interest" description="C-terminal hotdog fold" evidence="9">
    <location>
        <begin position="3199"/>
        <end position="3350"/>
    </location>
</feature>
<dbReference type="GO" id="GO:0004315">
    <property type="term" value="F:3-oxoacyl-[acyl-carrier-protein] synthase activity"/>
    <property type="evidence" value="ECO:0007669"/>
    <property type="project" value="InterPro"/>
</dbReference>
<dbReference type="Gene3D" id="3.30.70.3290">
    <property type="match status" value="1"/>
</dbReference>
<feature type="region of interest" description="Disordered" evidence="10">
    <location>
        <begin position="1624"/>
        <end position="1673"/>
    </location>
</feature>
<reference evidence="15" key="1">
    <citation type="submission" date="2022-10" db="EMBL/GenBank/DDBJ databases">
        <authorList>
            <person name="Chen Y."/>
            <person name="Dougan E. K."/>
            <person name="Chan C."/>
            <person name="Rhodes N."/>
            <person name="Thang M."/>
        </authorList>
    </citation>
    <scope>NUCLEOTIDE SEQUENCE</scope>
</reference>
<dbReference type="SUPFAM" id="SSF53474">
    <property type="entry name" value="alpha/beta-Hydrolases"/>
    <property type="match status" value="1"/>
</dbReference>
<dbReference type="GO" id="GO:0005886">
    <property type="term" value="C:plasma membrane"/>
    <property type="evidence" value="ECO:0007669"/>
    <property type="project" value="UniProtKB-SubCell"/>
</dbReference>
<keyword evidence="7 11" id="KW-1133">Transmembrane helix</keyword>
<dbReference type="SUPFAM" id="SSF53901">
    <property type="entry name" value="Thiolase-like"/>
    <property type="match status" value="1"/>
</dbReference>
<evidence type="ECO:0000313" key="16">
    <source>
        <dbReference type="EMBL" id="CAL1125238.1"/>
    </source>
</evidence>
<dbReference type="SMART" id="SM00825">
    <property type="entry name" value="PKS_KS"/>
    <property type="match status" value="1"/>
</dbReference>
<dbReference type="CDD" id="cd00833">
    <property type="entry name" value="PKS"/>
    <property type="match status" value="1"/>
</dbReference>
<dbReference type="InterPro" id="IPR049551">
    <property type="entry name" value="PKS_DH_C"/>
</dbReference>
<dbReference type="Gene3D" id="3.40.50.1820">
    <property type="entry name" value="alpha/beta hydrolase"/>
    <property type="match status" value="1"/>
</dbReference>
<keyword evidence="8 11" id="KW-0472">Membrane</keyword>
<dbReference type="InterPro" id="IPR016039">
    <property type="entry name" value="Thiolase-like"/>
</dbReference>
<dbReference type="InterPro" id="IPR049900">
    <property type="entry name" value="PKS_mFAS_DH"/>
</dbReference>
<dbReference type="SUPFAM" id="SSF51412">
    <property type="entry name" value="Inosine monophosphate dehydrogenase (IMPDH)"/>
    <property type="match status" value="2"/>
</dbReference>
<evidence type="ECO:0000256" key="8">
    <source>
        <dbReference type="ARBA" id="ARBA00023136"/>
    </source>
</evidence>
<dbReference type="Pfam" id="PF14765">
    <property type="entry name" value="PS-DH"/>
    <property type="match status" value="1"/>
</dbReference>
<gene>
    <name evidence="15" type="ORF">C1SCF055_LOCUS453</name>
</gene>
<dbReference type="Gene3D" id="3.40.47.10">
    <property type="match status" value="1"/>
</dbReference>
<dbReference type="Gene3D" id="3.40.50.720">
    <property type="entry name" value="NAD(P)-binding Rossmann-like Domain"/>
    <property type="match status" value="1"/>
</dbReference>
<feature type="compositionally biased region" description="Low complexity" evidence="10">
    <location>
        <begin position="2937"/>
        <end position="2947"/>
    </location>
</feature>
<dbReference type="EMBL" id="CAMXCT010000001">
    <property type="protein sequence ID" value="CAI3971863.1"/>
    <property type="molecule type" value="Genomic_DNA"/>
</dbReference>
<dbReference type="InterPro" id="IPR016036">
    <property type="entry name" value="Malonyl_transacylase_ACP-bd"/>
</dbReference>
<dbReference type="InterPro" id="IPR013968">
    <property type="entry name" value="PKS_KR"/>
</dbReference>
<dbReference type="Pfam" id="PF00109">
    <property type="entry name" value="ketoacyl-synt"/>
    <property type="match status" value="1"/>
</dbReference>
<dbReference type="Pfam" id="PF00550">
    <property type="entry name" value="PP-binding"/>
    <property type="match status" value="2"/>
</dbReference>
<dbReference type="Pfam" id="PF12704">
    <property type="entry name" value="MacB_PCD"/>
    <property type="match status" value="1"/>
</dbReference>
<name>A0A9P1BE96_9DINO</name>
<protein>
    <submittedName>
        <fullName evidence="17">PKS-NRPS hybrid synthetase swnK (Swainsonin e biosynthesis gene cluster protein K)</fullName>
    </submittedName>
</protein>
<feature type="compositionally biased region" description="Pro residues" evidence="10">
    <location>
        <begin position="1641"/>
        <end position="1650"/>
    </location>
</feature>
<feature type="domain" description="PKS/mFAS DH" evidence="14">
    <location>
        <begin position="3038"/>
        <end position="3350"/>
    </location>
</feature>
<dbReference type="SUPFAM" id="SSF52151">
    <property type="entry name" value="FabD/lysophospholipase-like"/>
    <property type="match status" value="2"/>
</dbReference>
<evidence type="ECO:0000256" key="6">
    <source>
        <dbReference type="ARBA" id="ARBA00022692"/>
    </source>
</evidence>
<evidence type="ECO:0000313" key="17">
    <source>
        <dbReference type="EMBL" id="CAL4759175.1"/>
    </source>
</evidence>
<dbReference type="OrthoDB" id="5334845at2759"/>
<dbReference type="PROSITE" id="PS52019">
    <property type="entry name" value="PKS_MFAS_DH"/>
    <property type="match status" value="1"/>
</dbReference>
<evidence type="ECO:0000259" key="14">
    <source>
        <dbReference type="PROSITE" id="PS52019"/>
    </source>
</evidence>
<dbReference type="InterPro" id="IPR025857">
    <property type="entry name" value="MacB_PCD"/>
</dbReference>
<dbReference type="InterPro" id="IPR036291">
    <property type="entry name" value="NAD(P)-bd_dom_sf"/>
</dbReference>
<feature type="domain" description="Ketosynthase family 3 (KS3)" evidence="13">
    <location>
        <begin position="668"/>
        <end position="1119"/>
    </location>
</feature>
<dbReference type="Gene3D" id="3.40.366.10">
    <property type="entry name" value="Malonyl-Coenzyme A Acyl Carrier Protein, domain 2"/>
    <property type="match status" value="2"/>
</dbReference>
<dbReference type="InterPro" id="IPR052568">
    <property type="entry name" value="PKS-FAS_Synthase"/>
</dbReference>
<dbReference type="InterPro" id="IPR036736">
    <property type="entry name" value="ACP-like_sf"/>
</dbReference>
<dbReference type="InterPro" id="IPR000073">
    <property type="entry name" value="AB_hydrolase_1"/>
</dbReference>
<dbReference type="InterPro" id="IPR003838">
    <property type="entry name" value="ABC3_permease_C"/>
</dbReference>
<evidence type="ECO:0000256" key="2">
    <source>
        <dbReference type="ARBA" id="ARBA00022450"/>
    </source>
</evidence>
<dbReference type="PANTHER" id="PTHR43074">
    <property type="entry name" value="OMEGA-3 POLYUNSATURATED FATTY ACID SYNTHASE PFAB-RELATED"/>
    <property type="match status" value="1"/>
</dbReference>
<dbReference type="SUPFAM" id="SSF55048">
    <property type="entry name" value="Probable ACP-binding domain of malonyl-CoA ACP transacylase"/>
    <property type="match status" value="1"/>
</dbReference>
<keyword evidence="18" id="KW-1185">Reference proteome</keyword>
<dbReference type="PROSITE" id="PS00606">
    <property type="entry name" value="KS3_1"/>
    <property type="match status" value="1"/>
</dbReference>
<evidence type="ECO:0000256" key="9">
    <source>
        <dbReference type="PROSITE-ProRule" id="PRU01363"/>
    </source>
</evidence>
<evidence type="ECO:0000313" key="15">
    <source>
        <dbReference type="EMBL" id="CAI3971863.1"/>
    </source>
</evidence>
<keyword evidence="6 11" id="KW-0812">Transmembrane</keyword>
<dbReference type="InterPro" id="IPR016035">
    <property type="entry name" value="Acyl_Trfase/lysoPLipase"/>
</dbReference>
<dbReference type="SMART" id="SM00822">
    <property type="entry name" value="PKS_KR"/>
    <property type="match status" value="1"/>
</dbReference>
<dbReference type="Pfam" id="PF02801">
    <property type="entry name" value="Ketoacyl-synt_C"/>
    <property type="match status" value="1"/>
</dbReference>
<evidence type="ECO:0000259" key="12">
    <source>
        <dbReference type="PROSITE" id="PS50075"/>
    </source>
</evidence>
<evidence type="ECO:0000259" key="13">
    <source>
        <dbReference type="PROSITE" id="PS52004"/>
    </source>
</evidence>
<evidence type="ECO:0000256" key="11">
    <source>
        <dbReference type="SAM" id="Phobius"/>
    </source>
</evidence>
<evidence type="ECO:0000256" key="5">
    <source>
        <dbReference type="ARBA" id="ARBA00022679"/>
    </source>
</evidence>
<feature type="transmembrane region" description="Helical" evidence="11">
    <location>
        <begin position="4294"/>
        <end position="4312"/>
    </location>
</feature>
<feature type="transmembrane region" description="Helical" evidence="11">
    <location>
        <begin position="4251"/>
        <end position="4274"/>
    </location>
</feature>
<keyword evidence="3" id="KW-1003">Cell membrane</keyword>
<dbReference type="PROSITE" id="PS50075">
    <property type="entry name" value="CARRIER"/>
    <property type="match status" value="2"/>
</dbReference>
<evidence type="ECO:0000256" key="10">
    <source>
        <dbReference type="SAM" id="MobiDB-lite"/>
    </source>
</evidence>
<dbReference type="InterPro" id="IPR014031">
    <property type="entry name" value="Ketoacyl_synth_C"/>
</dbReference>
<comment type="caution">
    <text evidence="15">The sequence shown here is derived from an EMBL/GenBank/DDBJ whole genome shotgun (WGS) entry which is preliminary data.</text>
</comment>
<dbReference type="PANTHER" id="PTHR43074:SF1">
    <property type="entry name" value="BETA-KETOACYL SYNTHASE FAMILY PROTEIN-RELATED"/>
    <property type="match status" value="1"/>
</dbReference>
<evidence type="ECO:0000256" key="7">
    <source>
        <dbReference type="ARBA" id="ARBA00022989"/>
    </source>
</evidence>
<dbReference type="InterPro" id="IPR057326">
    <property type="entry name" value="KR_dom"/>
</dbReference>
<dbReference type="CDD" id="cd08953">
    <property type="entry name" value="KR_2_SDR_x"/>
    <property type="match status" value="1"/>
</dbReference>
<dbReference type="InterPro" id="IPR032821">
    <property type="entry name" value="PKS_assoc"/>
</dbReference>
<evidence type="ECO:0000313" key="18">
    <source>
        <dbReference type="Proteomes" id="UP001152797"/>
    </source>
</evidence>
<dbReference type="PROSITE" id="PS52004">
    <property type="entry name" value="KS3_2"/>
    <property type="match status" value="1"/>
</dbReference>
<dbReference type="InterPro" id="IPR020807">
    <property type="entry name" value="PKS_DH"/>
</dbReference>
<dbReference type="SUPFAM" id="SSF47336">
    <property type="entry name" value="ACP-like"/>
    <property type="match status" value="2"/>
</dbReference>
<keyword evidence="4" id="KW-0597">Phosphoprotein</keyword>
<reference evidence="16" key="2">
    <citation type="submission" date="2024-04" db="EMBL/GenBank/DDBJ databases">
        <authorList>
            <person name="Chen Y."/>
            <person name="Shah S."/>
            <person name="Dougan E. K."/>
            <person name="Thang M."/>
            <person name="Chan C."/>
        </authorList>
    </citation>
    <scope>NUCLEOTIDE SEQUENCE [LARGE SCALE GENOMIC DNA]</scope>
</reference>
<dbReference type="Gene3D" id="1.10.1200.10">
    <property type="entry name" value="ACP-like"/>
    <property type="match status" value="2"/>
</dbReference>
<dbReference type="Pfam" id="PF00698">
    <property type="entry name" value="Acyl_transf_1"/>
    <property type="match status" value="2"/>
</dbReference>
<keyword evidence="5" id="KW-0808">Transferase</keyword>
<feature type="active site" description="Proton acceptor; for dehydratase activity" evidence="9">
    <location>
        <position position="3070"/>
    </location>
</feature>
<dbReference type="InterPro" id="IPR042104">
    <property type="entry name" value="PKS_dehydratase_sf"/>
</dbReference>
<feature type="region of interest" description="N-terminal hotdog fold" evidence="9">
    <location>
        <begin position="3038"/>
        <end position="3187"/>
    </location>
</feature>
<feature type="domain" description="Carrier" evidence="12">
    <location>
        <begin position="1784"/>
        <end position="1869"/>
    </location>
</feature>
<dbReference type="Pfam" id="PF00561">
    <property type="entry name" value="Abhydrolase_1"/>
    <property type="match status" value="1"/>
</dbReference>
<dbReference type="Pfam" id="PF03060">
    <property type="entry name" value="NMO"/>
    <property type="match status" value="2"/>
</dbReference>
<dbReference type="InterPro" id="IPR018201">
    <property type="entry name" value="Ketoacyl_synth_AS"/>
</dbReference>